<keyword evidence="2" id="KW-0186">Copper</keyword>
<dbReference type="CDD" id="cd02968">
    <property type="entry name" value="SCO"/>
    <property type="match status" value="1"/>
</dbReference>
<feature type="binding site" evidence="2">
    <location>
        <position position="86"/>
    </location>
    <ligand>
        <name>Cu cation</name>
        <dbReference type="ChEBI" id="CHEBI:23378"/>
    </ligand>
</feature>
<dbReference type="Pfam" id="PF02630">
    <property type="entry name" value="SCO1-SenC"/>
    <property type="match status" value="1"/>
</dbReference>
<reference evidence="5" key="1">
    <citation type="submission" date="2010-05" db="EMBL/GenBank/DDBJ databases">
        <authorList>
            <person name="Genoscope - CEA"/>
        </authorList>
    </citation>
    <scope>NUCLEOTIDE SEQUENCE</scope>
</reference>
<sequence>MARIVSFFVIFFTSVLVAYFMYFKPEEDLPVYQPSQLNPALVDPSAMRAEDHRILDFELVNHLGDTVTLADVEGQILMVDFFFSRCATICPLMTQNLQRIHDRLDAQMPVRILSHSVTPQADSVSVLNRYAEKHGANPELWWFLTGEKKEIYKLARRSYFSCLDEGDGGFQDFVHTENIVLVDEKGRLRGFYDGTDSKAMSHLFNDLQVLLEKKSDKS</sequence>
<keyword evidence="4" id="KW-1133">Transmembrane helix</keyword>
<evidence type="ECO:0000256" key="2">
    <source>
        <dbReference type="PIRSR" id="PIRSR603782-1"/>
    </source>
</evidence>
<dbReference type="AlphaFoldDB" id="F4MMQ9"/>
<evidence type="ECO:0000256" key="3">
    <source>
        <dbReference type="PIRSR" id="PIRSR603782-2"/>
    </source>
</evidence>
<dbReference type="PANTHER" id="PTHR12151">
    <property type="entry name" value="ELECTRON TRANSPORT PROTIN SCO1/SENC FAMILY MEMBER"/>
    <property type="match status" value="1"/>
</dbReference>
<feature type="binding site" evidence="2">
    <location>
        <position position="175"/>
    </location>
    <ligand>
        <name>Cu cation</name>
        <dbReference type="ChEBI" id="CHEBI:23378"/>
    </ligand>
</feature>
<dbReference type="Gene3D" id="3.40.30.10">
    <property type="entry name" value="Glutaredoxin"/>
    <property type="match status" value="1"/>
</dbReference>
<accession>F4MMQ9</accession>
<protein>
    <submittedName>
        <fullName evidence="5">Protein containing thioredoxin fold</fullName>
    </submittedName>
</protein>
<feature type="transmembrane region" description="Helical" evidence="4">
    <location>
        <begin position="6"/>
        <end position="23"/>
    </location>
</feature>
<feature type="binding site" evidence="2">
    <location>
        <position position="90"/>
    </location>
    <ligand>
        <name>Cu cation</name>
        <dbReference type="ChEBI" id="CHEBI:23378"/>
    </ligand>
</feature>
<dbReference type="EMBL" id="FQ032823">
    <property type="protein sequence ID" value="CBL87422.1"/>
    <property type="molecule type" value="Genomic_DNA"/>
</dbReference>
<keyword evidence="3" id="KW-1015">Disulfide bond</keyword>
<dbReference type="PANTHER" id="PTHR12151:SF25">
    <property type="entry name" value="LINALOOL DEHYDRATASE_ISOMERASE DOMAIN-CONTAINING PROTEIN"/>
    <property type="match status" value="1"/>
</dbReference>
<keyword evidence="4" id="KW-0472">Membrane</keyword>
<dbReference type="InterPro" id="IPR003782">
    <property type="entry name" value="SCO1/SenC"/>
</dbReference>
<gene>
    <name evidence="5" type="ORF">S18_848_0009</name>
</gene>
<feature type="disulfide bond" description="Redox-active" evidence="3">
    <location>
        <begin position="86"/>
        <end position="90"/>
    </location>
</feature>
<reference evidence="5" key="2">
    <citation type="journal article" date="2012" name="Environ. Microbiol.">
        <title>Genomic content of uncultured Bacteroidetes from contrasting oceanic provinces in the North Atlantic Ocean.</title>
        <authorList>
            <person name="Gomez-Pereira P.R."/>
            <person name="Schuler M."/>
            <person name="Fuchs B.M."/>
            <person name="Bennke C."/>
            <person name="Teeling H."/>
            <person name="Waldmann J."/>
            <person name="Richter M."/>
            <person name="Barbe V."/>
            <person name="Bataille E."/>
            <person name="Glockner F.O."/>
            <person name="Amann R."/>
        </authorList>
    </citation>
    <scope>NUCLEOTIDE SEQUENCE</scope>
</reference>
<organism evidence="5">
    <name type="scientific">uncultured Flavobacteriia bacterium</name>
    <dbReference type="NCBI Taxonomy" id="212695"/>
    <lineage>
        <taxon>Bacteria</taxon>
        <taxon>Pseudomonadati</taxon>
        <taxon>Bacteroidota</taxon>
        <taxon>Flavobacteriia</taxon>
        <taxon>environmental samples</taxon>
    </lineage>
</organism>
<dbReference type="InterPro" id="IPR036249">
    <property type="entry name" value="Thioredoxin-like_sf"/>
</dbReference>
<evidence type="ECO:0000256" key="4">
    <source>
        <dbReference type="SAM" id="Phobius"/>
    </source>
</evidence>
<evidence type="ECO:0000313" key="5">
    <source>
        <dbReference type="EMBL" id="CBL87422.1"/>
    </source>
</evidence>
<keyword evidence="2" id="KW-0479">Metal-binding</keyword>
<name>F4MMQ9_9BACT</name>
<keyword evidence="4" id="KW-0812">Transmembrane</keyword>
<evidence type="ECO:0000256" key="1">
    <source>
        <dbReference type="ARBA" id="ARBA00010996"/>
    </source>
</evidence>
<proteinExistence type="inferred from homology"/>
<dbReference type="SUPFAM" id="SSF52833">
    <property type="entry name" value="Thioredoxin-like"/>
    <property type="match status" value="1"/>
</dbReference>
<dbReference type="GO" id="GO:0046872">
    <property type="term" value="F:metal ion binding"/>
    <property type="evidence" value="ECO:0007669"/>
    <property type="project" value="UniProtKB-KW"/>
</dbReference>
<comment type="similarity">
    <text evidence="1">Belongs to the SCO1/2 family.</text>
</comment>